<dbReference type="OrthoDB" id="10063560at2759"/>
<evidence type="ECO:0000313" key="10">
    <source>
        <dbReference type="Proteomes" id="UP000314986"/>
    </source>
</evidence>
<dbReference type="OMA" id="TICKMEE"/>
<reference evidence="10" key="3">
    <citation type="journal article" date="2014" name="Nature">
        <title>Elephant shark genome provides unique insights into gnathostome evolution.</title>
        <authorList>
            <consortium name="International Elephant Shark Genome Sequencing Consortium"/>
            <person name="Venkatesh B."/>
            <person name="Lee A.P."/>
            <person name="Ravi V."/>
            <person name="Maurya A.K."/>
            <person name="Lian M.M."/>
            <person name="Swann J.B."/>
            <person name="Ohta Y."/>
            <person name="Flajnik M.F."/>
            <person name="Sutoh Y."/>
            <person name="Kasahara M."/>
            <person name="Hoon S."/>
            <person name="Gangu V."/>
            <person name="Roy S.W."/>
            <person name="Irimia M."/>
            <person name="Korzh V."/>
            <person name="Kondrychyn I."/>
            <person name="Lim Z.W."/>
            <person name="Tay B.H."/>
            <person name="Tohari S."/>
            <person name="Kong K.W."/>
            <person name="Ho S."/>
            <person name="Lorente-Galdos B."/>
            <person name="Quilez J."/>
            <person name="Marques-Bonet T."/>
            <person name="Raney B.J."/>
            <person name="Ingham P.W."/>
            <person name="Tay A."/>
            <person name="Hillier L.W."/>
            <person name="Minx P."/>
            <person name="Boehm T."/>
            <person name="Wilson R.K."/>
            <person name="Brenner S."/>
            <person name="Warren W.C."/>
        </authorList>
    </citation>
    <scope>NUCLEOTIDE SEQUENCE [LARGE SCALE GENOMIC DNA]</scope>
</reference>
<organism evidence="9 10">
    <name type="scientific">Callorhinchus milii</name>
    <name type="common">Ghost shark</name>
    <dbReference type="NCBI Taxonomy" id="7868"/>
    <lineage>
        <taxon>Eukaryota</taxon>
        <taxon>Metazoa</taxon>
        <taxon>Chordata</taxon>
        <taxon>Craniata</taxon>
        <taxon>Vertebrata</taxon>
        <taxon>Chondrichthyes</taxon>
        <taxon>Holocephali</taxon>
        <taxon>Chimaeriformes</taxon>
        <taxon>Callorhinchidae</taxon>
        <taxon>Callorhinchus</taxon>
    </lineage>
</organism>
<evidence type="ECO:0000256" key="3">
    <source>
        <dbReference type="ARBA" id="ARBA00022473"/>
    </source>
</evidence>
<dbReference type="GO" id="GO:0043296">
    <property type="term" value="C:apical junction complex"/>
    <property type="evidence" value="ECO:0007669"/>
    <property type="project" value="TreeGrafter"/>
</dbReference>
<dbReference type="InterPro" id="IPR001478">
    <property type="entry name" value="PDZ"/>
</dbReference>
<evidence type="ECO:0000256" key="6">
    <source>
        <dbReference type="ARBA" id="ARBA00023203"/>
    </source>
</evidence>
<dbReference type="GO" id="GO:0051015">
    <property type="term" value="F:actin filament binding"/>
    <property type="evidence" value="ECO:0007669"/>
    <property type="project" value="InterPro"/>
</dbReference>
<dbReference type="GO" id="GO:0007015">
    <property type="term" value="P:actin filament organization"/>
    <property type="evidence" value="ECO:0007669"/>
    <property type="project" value="TreeGrafter"/>
</dbReference>
<gene>
    <name evidence="9" type="primary">LOC103177018</name>
</gene>
<comment type="similarity">
    <text evidence="2">Belongs to the shroom family.</text>
</comment>
<keyword evidence="3" id="KW-0217">Developmental protein</keyword>
<keyword evidence="10" id="KW-1185">Reference proteome</keyword>
<proteinExistence type="inferred from homology"/>
<dbReference type="PANTHER" id="PTHR15012">
    <property type="entry name" value="APICAL PROTEIN/SHROOM-RELATED"/>
    <property type="match status" value="1"/>
</dbReference>
<dbReference type="FunFam" id="2.30.42.10:FF:000100">
    <property type="entry name" value="Shroom family member 2"/>
    <property type="match status" value="1"/>
</dbReference>
<dbReference type="InterPro" id="IPR036034">
    <property type="entry name" value="PDZ_sf"/>
</dbReference>
<name>A0A4W3GRF0_CALMI</name>
<dbReference type="InterPro" id="IPR027685">
    <property type="entry name" value="Shroom_fam"/>
</dbReference>
<dbReference type="GeneID" id="103177018"/>
<evidence type="ECO:0000256" key="5">
    <source>
        <dbReference type="ARBA" id="ARBA00022553"/>
    </source>
</evidence>
<dbReference type="STRING" id="7868.ENSCMIP00000005627"/>
<evidence type="ECO:0000256" key="2">
    <source>
        <dbReference type="ARBA" id="ARBA00006469"/>
    </source>
</evidence>
<dbReference type="AlphaFoldDB" id="A0A4W3GRF0"/>
<reference evidence="10" key="2">
    <citation type="journal article" date="2007" name="PLoS Biol.">
        <title>Survey sequencing and comparative analysis of the elephant shark (Callorhinchus milii) genome.</title>
        <authorList>
            <person name="Venkatesh B."/>
            <person name="Kirkness E.F."/>
            <person name="Loh Y.H."/>
            <person name="Halpern A.L."/>
            <person name="Lee A.P."/>
            <person name="Johnson J."/>
            <person name="Dandona N."/>
            <person name="Viswanathan L.D."/>
            <person name="Tay A."/>
            <person name="Venter J.C."/>
            <person name="Strausberg R.L."/>
            <person name="Brenner S."/>
        </authorList>
    </citation>
    <scope>NUCLEOTIDE SEQUENCE [LARGE SCALE GENOMIC DNA]</scope>
</reference>
<dbReference type="CDD" id="cd06750">
    <property type="entry name" value="PDZ_shroom2_3_4-like"/>
    <property type="match status" value="1"/>
</dbReference>
<dbReference type="Ensembl" id="ENSCMIT00000005817.1">
    <property type="protein sequence ID" value="ENSCMIP00000005627.1"/>
    <property type="gene ID" value="ENSCMIG00000003252.1"/>
</dbReference>
<accession>A0A4W3GRF0</accession>
<reference evidence="10" key="1">
    <citation type="journal article" date="2006" name="Science">
        <title>Ancient noncoding elements conserved in the human genome.</title>
        <authorList>
            <person name="Venkatesh B."/>
            <person name="Kirkness E.F."/>
            <person name="Loh Y.H."/>
            <person name="Halpern A.L."/>
            <person name="Lee A.P."/>
            <person name="Johnson J."/>
            <person name="Dandona N."/>
            <person name="Viswanathan L.D."/>
            <person name="Tay A."/>
            <person name="Venter J.C."/>
            <person name="Strausberg R.L."/>
            <person name="Brenner S."/>
        </authorList>
    </citation>
    <scope>NUCLEOTIDE SEQUENCE [LARGE SCALE GENOMIC DNA]</scope>
</reference>
<keyword evidence="6" id="KW-0009">Actin-binding</keyword>
<evidence type="ECO:0000256" key="1">
    <source>
        <dbReference type="ARBA" id="ARBA00004245"/>
    </source>
</evidence>
<keyword evidence="7" id="KW-0206">Cytoskeleton</keyword>
<evidence type="ECO:0000313" key="9">
    <source>
        <dbReference type="Ensembl" id="ENSCMIP00000005627.1"/>
    </source>
</evidence>
<keyword evidence="5" id="KW-0597">Phosphoprotein</keyword>
<comment type="subcellular location">
    <subcellularLocation>
        <location evidence="1">Cytoplasm</location>
        <location evidence="1">Cytoskeleton</location>
    </subcellularLocation>
</comment>
<evidence type="ECO:0000259" key="8">
    <source>
        <dbReference type="PROSITE" id="PS50106"/>
    </source>
</evidence>
<dbReference type="Pfam" id="PF00595">
    <property type="entry name" value="PDZ"/>
    <property type="match status" value="1"/>
</dbReference>
<reference evidence="9" key="5">
    <citation type="submission" date="2025-09" db="UniProtKB">
        <authorList>
            <consortium name="Ensembl"/>
        </authorList>
    </citation>
    <scope>IDENTIFICATION</scope>
</reference>
<dbReference type="SUPFAM" id="SSF50156">
    <property type="entry name" value="PDZ domain-like"/>
    <property type="match status" value="1"/>
</dbReference>
<sequence>METGVDPECGGAAGSLQLAHVQLQGGAPWGFTLTGGLEHSQTLTICKMEEGGKAASSKKLQVGDELVNINGCPLYGSRQEALILIKGSHRTLKLVVRSDTGYSSLLNKLFLSGDFVLFQQLT</sequence>
<dbReference type="KEGG" id="cmk:103177018"/>
<reference evidence="9" key="4">
    <citation type="submission" date="2025-08" db="UniProtKB">
        <authorList>
            <consortium name="Ensembl"/>
        </authorList>
    </citation>
    <scope>IDENTIFICATION</scope>
</reference>
<dbReference type="GeneTree" id="ENSGT00940000159479"/>
<dbReference type="Proteomes" id="UP000314986">
    <property type="component" value="Unassembled WGS sequence"/>
</dbReference>
<dbReference type="PANTHER" id="PTHR15012:SF32">
    <property type="entry name" value="PROTEIN SHROOM"/>
    <property type="match status" value="1"/>
</dbReference>
<evidence type="ECO:0000256" key="4">
    <source>
        <dbReference type="ARBA" id="ARBA00022490"/>
    </source>
</evidence>
<dbReference type="GO" id="GO:0016324">
    <property type="term" value="C:apical plasma membrane"/>
    <property type="evidence" value="ECO:0007669"/>
    <property type="project" value="TreeGrafter"/>
</dbReference>
<dbReference type="SMART" id="SM00228">
    <property type="entry name" value="PDZ"/>
    <property type="match status" value="1"/>
</dbReference>
<evidence type="ECO:0000256" key="7">
    <source>
        <dbReference type="ARBA" id="ARBA00023212"/>
    </source>
</evidence>
<feature type="domain" description="PDZ" evidence="8">
    <location>
        <begin position="18"/>
        <end position="100"/>
    </location>
</feature>
<dbReference type="PROSITE" id="PS50106">
    <property type="entry name" value="PDZ"/>
    <property type="match status" value="1"/>
</dbReference>
<dbReference type="InParanoid" id="A0A4W3GRF0"/>
<protein>
    <submittedName>
        <fullName evidence="9">Shroom family member 4</fullName>
    </submittedName>
</protein>
<dbReference type="GO" id="GO:0030864">
    <property type="term" value="C:cortical actin cytoskeleton"/>
    <property type="evidence" value="ECO:0007669"/>
    <property type="project" value="TreeGrafter"/>
</dbReference>
<keyword evidence="4" id="KW-0963">Cytoplasm</keyword>
<dbReference type="Gene3D" id="2.30.42.10">
    <property type="match status" value="1"/>
</dbReference>
<dbReference type="GO" id="GO:0005912">
    <property type="term" value="C:adherens junction"/>
    <property type="evidence" value="ECO:0007669"/>
    <property type="project" value="TreeGrafter"/>
</dbReference>
<dbReference type="RefSeq" id="XP_007889142.1">
    <property type="nucleotide sequence ID" value="XM_007890951.2"/>
</dbReference>